<dbReference type="SUPFAM" id="SSF53187">
    <property type="entry name" value="Zn-dependent exopeptidases"/>
    <property type="match status" value="1"/>
</dbReference>
<evidence type="ECO:0000313" key="4">
    <source>
        <dbReference type="Proteomes" id="UP000734511"/>
    </source>
</evidence>
<protein>
    <submittedName>
        <fullName evidence="3">Amidohydrolase</fullName>
    </submittedName>
</protein>
<evidence type="ECO:0000259" key="2">
    <source>
        <dbReference type="Pfam" id="PF07687"/>
    </source>
</evidence>
<dbReference type="InterPro" id="IPR017439">
    <property type="entry name" value="Amidohydrolase"/>
</dbReference>
<dbReference type="Gene3D" id="3.30.70.360">
    <property type="match status" value="1"/>
</dbReference>
<dbReference type="Proteomes" id="UP000734511">
    <property type="component" value="Unassembled WGS sequence"/>
</dbReference>
<dbReference type="NCBIfam" id="TIGR01891">
    <property type="entry name" value="amidohydrolases"/>
    <property type="match status" value="1"/>
</dbReference>
<feature type="region of interest" description="Disordered" evidence="1">
    <location>
        <begin position="455"/>
        <end position="474"/>
    </location>
</feature>
<gene>
    <name evidence="3" type="ORF">HCN08_18850</name>
</gene>
<feature type="compositionally biased region" description="Pro residues" evidence="1">
    <location>
        <begin position="462"/>
        <end position="474"/>
    </location>
</feature>
<sequence length="474" mass="48008">MTDQAAPPPAPPQAPAPAAAPPGAPPAPPHPPATDPVPPEVLARAAELYVALHRDPELAGAERRTAGRFATALRAAGFEVTGGVGGHGVVGVLRNGPGPAVMLRAELDALPVREETGLPYASTATARGPEKGTRVPVMHACGHDAHLAALTGAAATLAAAPGSWRGTLLAVGQPAEETLAGAAAMLGDGLYERFPRPAYVLAQHVVPLPAGMVAHAEGALLAGSATLEVVLHGRGGHAGAPHLAADPVITAAAVVLRLQTVVSRETGPGEPLVVTVGAVRAGTPGGGNVIADRATLEVTVRAFTDAALERAVAAVRRIVRAEAAAAPEPTPPEPEIRVLSRSRPTVPDPHLTATVRAAHQAALGPHRVTRWQPSLATEDFALYGDAGRELHGVEGIRTAYWMLGATGPRQWAAAAPPGADAATRLAALPPNHSPRFAPHPRLTLHTAITALTTAAQAALTAPPEPPTDPPGTAG</sequence>
<reference evidence="3 4" key="1">
    <citation type="submission" date="2020-03" db="EMBL/GenBank/DDBJ databases">
        <title>WGS of actinomycetes isolated from Thailand.</title>
        <authorList>
            <person name="Thawai C."/>
        </authorList>
    </citation>
    <scope>NUCLEOTIDE SEQUENCE [LARGE SCALE GENOMIC DNA]</scope>
    <source>
        <strain evidence="3 4">PRB2-1</strain>
    </source>
</reference>
<organism evidence="3 4">
    <name type="scientific">Actinacidiphila epipremni</name>
    <dbReference type="NCBI Taxonomy" id="2053013"/>
    <lineage>
        <taxon>Bacteria</taxon>
        <taxon>Bacillati</taxon>
        <taxon>Actinomycetota</taxon>
        <taxon>Actinomycetes</taxon>
        <taxon>Kitasatosporales</taxon>
        <taxon>Streptomycetaceae</taxon>
        <taxon>Actinacidiphila</taxon>
    </lineage>
</organism>
<proteinExistence type="predicted"/>
<dbReference type="InterPro" id="IPR002933">
    <property type="entry name" value="Peptidase_M20"/>
</dbReference>
<dbReference type="PANTHER" id="PTHR11014">
    <property type="entry name" value="PEPTIDASE M20 FAMILY MEMBER"/>
    <property type="match status" value="1"/>
</dbReference>
<dbReference type="SUPFAM" id="SSF55031">
    <property type="entry name" value="Bacterial exopeptidase dimerisation domain"/>
    <property type="match status" value="1"/>
</dbReference>
<dbReference type="RefSeq" id="WP_167984305.1">
    <property type="nucleotide sequence ID" value="NZ_JAATEJ010000015.1"/>
</dbReference>
<feature type="domain" description="Peptidase M20 dimerisation" evidence="2">
    <location>
        <begin position="223"/>
        <end position="324"/>
    </location>
</feature>
<dbReference type="InterPro" id="IPR011650">
    <property type="entry name" value="Peptidase_M20_dimer"/>
</dbReference>
<dbReference type="EMBL" id="JAATEJ010000015">
    <property type="protein sequence ID" value="NJP45445.1"/>
    <property type="molecule type" value="Genomic_DNA"/>
</dbReference>
<dbReference type="InterPro" id="IPR036264">
    <property type="entry name" value="Bact_exopeptidase_dim_dom"/>
</dbReference>
<accession>A0ABX0ZNL7</accession>
<keyword evidence="4" id="KW-1185">Reference proteome</keyword>
<dbReference type="Gene3D" id="3.40.630.10">
    <property type="entry name" value="Zn peptidases"/>
    <property type="match status" value="1"/>
</dbReference>
<evidence type="ECO:0000256" key="1">
    <source>
        <dbReference type="SAM" id="MobiDB-lite"/>
    </source>
</evidence>
<dbReference type="Pfam" id="PF07687">
    <property type="entry name" value="M20_dimer"/>
    <property type="match status" value="1"/>
</dbReference>
<dbReference type="Pfam" id="PF01546">
    <property type="entry name" value="Peptidase_M20"/>
    <property type="match status" value="1"/>
</dbReference>
<feature type="region of interest" description="Disordered" evidence="1">
    <location>
        <begin position="1"/>
        <end position="38"/>
    </location>
</feature>
<evidence type="ECO:0000313" key="3">
    <source>
        <dbReference type="EMBL" id="NJP45445.1"/>
    </source>
</evidence>
<name>A0ABX0ZNL7_9ACTN</name>
<comment type="caution">
    <text evidence="3">The sequence shown here is derived from an EMBL/GenBank/DDBJ whole genome shotgun (WGS) entry which is preliminary data.</text>
</comment>
<dbReference type="PANTHER" id="PTHR11014:SF63">
    <property type="entry name" value="METALLOPEPTIDASE, PUTATIVE (AFU_ORTHOLOGUE AFUA_6G09600)-RELATED"/>
    <property type="match status" value="1"/>
</dbReference>